<accession>A0ABT8NGK8</accession>
<dbReference type="SUPFAM" id="SSF56281">
    <property type="entry name" value="Metallo-hydrolase/oxidoreductase"/>
    <property type="match status" value="1"/>
</dbReference>
<dbReference type="InterPro" id="IPR001279">
    <property type="entry name" value="Metallo-B-lactamas"/>
</dbReference>
<gene>
    <name evidence="2" type="ORF">QWY13_15830</name>
</gene>
<feature type="domain" description="Metallo-beta-lactamase" evidence="1">
    <location>
        <begin position="23"/>
        <end position="192"/>
    </location>
</feature>
<evidence type="ECO:0000313" key="3">
    <source>
        <dbReference type="Proteomes" id="UP001172142"/>
    </source>
</evidence>
<evidence type="ECO:0000313" key="2">
    <source>
        <dbReference type="EMBL" id="MDN7246951.1"/>
    </source>
</evidence>
<comment type="caution">
    <text evidence="2">The sequence shown here is derived from an EMBL/GenBank/DDBJ whole genome shotgun (WGS) entry which is preliminary data.</text>
</comment>
<dbReference type="SMART" id="SM00849">
    <property type="entry name" value="Lactamase_B"/>
    <property type="match status" value="1"/>
</dbReference>
<dbReference type="Proteomes" id="UP001172142">
    <property type="component" value="Unassembled WGS sequence"/>
</dbReference>
<sequence>MIDIYQKENVICVEGTIENFGRKVFVYLVDGMLVDTGPENLGQELIPFYKQHELDQVVLTHNHEDHTGMAAWIQENLKAPIYGHPKGLALCEKPGDYPPYRQQTWGGRKAFIPLPLHETIQSRNGEWKVIHTPGHAEDHVSFLNEETGQLFTGDLFVSPKTKVIMDSESIPLIMNSIRQLLQSDFKSMFCAHSGYFENGKDMLAKKMANLEKLSSKVHALNDSGLSIREINETIFPTSYPIIEFSKGEWDSKHIVTSILNG</sequence>
<dbReference type="InterPro" id="IPR050662">
    <property type="entry name" value="Sec-metab_biosynth-thioest"/>
</dbReference>
<organism evidence="2 3">
    <name type="scientific">Planococcus shenhongbingii</name>
    <dbReference type="NCBI Taxonomy" id="3058398"/>
    <lineage>
        <taxon>Bacteria</taxon>
        <taxon>Bacillati</taxon>
        <taxon>Bacillota</taxon>
        <taxon>Bacilli</taxon>
        <taxon>Bacillales</taxon>
        <taxon>Caryophanaceae</taxon>
        <taxon>Planococcus</taxon>
    </lineage>
</organism>
<proteinExistence type="predicted"/>
<keyword evidence="3" id="KW-1185">Reference proteome</keyword>
<name>A0ABT8NGK8_9BACL</name>
<dbReference type="EMBL" id="JAUJWU010000005">
    <property type="protein sequence ID" value="MDN7246951.1"/>
    <property type="molecule type" value="Genomic_DNA"/>
</dbReference>
<dbReference type="PANTHER" id="PTHR23131">
    <property type="entry name" value="ENDORIBONUCLEASE LACTB2"/>
    <property type="match status" value="1"/>
</dbReference>
<protein>
    <submittedName>
        <fullName evidence="2">MBL fold metallo-hydrolase</fullName>
    </submittedName>
</protein>
<dbReference type="Gene3D" id="3.60.15.10">
    <property type="entry name" value="Ribonuclease Z/Hydroxyacylglutathione hydrolase-like"/>
    <property type="match status" value="1"/>
</dbReference>
<dbReference type="InterPro" id="IPR036866">
    <property type="entry name" value="RibonucZ/Hydroxyglut_hydro"/>
</dbReference>
<dbReference type="Pfam" id="PF00753">
    <property type="entry name" value="Lactamase_B"/>
    <property type="match status" value="1"/>
</dbReference>
<reference evidence="2 3" key="1">
    <citation type="submission" date="2023-07" db="EMBL/GenBank/DDBJ databases">
        <title>Novel species in genus Planococcus.</title>
        <authorList>
            <person name="Ning S."/>
        </authorList>
    </citation>
    <scope>NUCLEOTIDE SEQUENCE [LARGE SCALE GENOMIC DNA]</scope>
    <source>
        <strain evidence="2 3">N017</strain>
    </source>
</reference>
<dbReference type="RefSeq" id="WP_300989055.1">
    <property type="nucleotide sequence ID" value="NZ_CP129235.1"/>
</dbReference>
<evidence type="ECO:0000259" key="1">
    <source>
        <dbReference type="SMART" id="SM00849"/>
    </source>
</evidence>